<dbReference type="AlphaFoldDB" id="A0AAW0P509"/>
<dbReference type="GO" id="GO:0004888">
    <property type="term" value="F:transmembrane signaling receptor activity"/>
    <property type="evidence" value="ECO:0007669"/>
    <property type="project" value="TreeGrafter"/>
</dbReference>
<dbReference type="GO" id="GO:0006955">
    <property type="term" value="P:immune response"/>
    <property type="evidence" value="ECO:0007669"/>
    <property type="project" value="TreeGrafter"/>
</dbReference>
<evidence type="ECO:0000256" key="1">
    <source>
        <dbReference type="ARBA" id="ARBA00022729"/>
    </source>
</evidence>
<keyword evidence="4" id="KW-0812">Transmembrane</keyword>
<keyword evidence="2" id="KW-1015">Disulfide bond</keyword>
<dbReference type="SUPFAM" id="SSF48726">
    <property type="entry name" value="Immunoglobulin"/>
    <property type="match status" value="2"/>
</dbReference>
<feature type="compositionally biased region" description="Polar residues" evidence="3">
    <location>
        <begin position="266"/>
        <end position="277"/>
    </location>
</feature>
<dbReference type="InterPro" id="IPR050488">
    <property type="entry name" value="Ig_Fc_receptor"/>
</dbReference>
<dbReference type="InterPro" id="IPR003599">
    <property type="entry name" value="Ig_sub"/>
</dbReference>
<dbReference type="Gene3D" id="2.60.40.10">
    <property type="entry name" value="Immunoglobulins"/>
    <property type="match status" value="2"/>
</dbReference>
<dbReference type="SMART" id="SM00409">
    <property type="entry name" value="IG"/>
    <property type="match status" value="2"/>
</dbReference>
<evidence type="ECO:0000259" key="5">
    <source>
        <dbReference type="PROSITE" id="PS50835"/>
    </source>
</evidence>
<feature type="region of interest" description="Disordered" evidence="3">
    <location>
        <begin position="217"/>
        <end position="236"/>
    </location>
</feature>
<dbReference type="PANTHER" id="PTHR11481">
    <property type="entry name" value="IMMUNOGLOBULIN FC RECEPTOR"/>
    <property type="match status" value="1"/>
</dbReference>
<feature type="transmembrane region" description="Helical" evidence="4">
    <location>
        <begin position="184"/>
        <end position="206"/>
    </location>
</feature>
<organism evidence="6 7">
    <name type="scientific">Mugilogobius chulae</name>
    <name type="common">yellowstripe goby</name>
    <dbReference type="NCBI Taxonomy" id="88201"/>
    <lineage>
        <taxon>Eukaryota</taxon>
        <taxon>Metazoa</taxon>
        <taxon>Chordata</taxon>
        <taxon>Craniata</taxon>
        <taxon>Vertebrata</taxon>
        <taxon>Euteleostomi</taxon>
        <taxon>Actinopterygii</taxon>
        <taxon>Neopterygii</taxon>
        <taxon>Teleostei</taxon>
        <taxon>Neoteleostei</taxon>
        <taxon>Acanthomorphata</taxon>
        <taxon>Gobiaria</taxon>
        <taxon>Gobiiformes</taxon>
        <taxon>Gobioidei</taxon>
        <taxon>Gobiidae</taxon>
        <taxon>Gobionellinae</taxon>
        <taxon>Mugilogobius</taxon>
    </lineage>
</organism>
<evidence type="ECO:0000256" key="2">
    <source>
        <dbReference type="ARBA" id="ARBA00023157"/>
    </source>
</evidence>
<dbReference type="GO" id="GO:0007166">
    <property type="term" value="P:cell surface receptor signaling pathway"/>
    <property type="evidence" value="ECO:0007669"/>
    <property type="project" value="TreeGrafter"/>
</dbReference>
<keyword evidence="7" id="KW-1185">Reference proteome</keyword>
<dbReference type="PANTHER" id="PTHR11481:SF64">
    <property type="entry name" value="FC RECEPTOR-LIKE PROTEIN 4"/>
    <property type="match status" value="1"/>
</dbReference>
<comment type="caution">
    <text evidence="6">The sequence shown here is derived from an EMBL/GenBank/DDBJ whole genome shotgun (WGS) entry which is preliminary data.</text>
</comment>
<dbReference type="PROSITE" id="PS50835">
    <property type="entry name" value="IG_LIKE"/>
    <property type="match status" value="1"/>
</dbReference>
<proteinExistence type="predicted"/>
<protein>
    <recommendedName>
        <fullName evidence="5">Ig-like domain-containing protein</fullName>
    </recommendedName>
</protein>
<dbReference type="InterPro" id="IPR013783">
    <property type="entry name" value="Ig-like_fold"/>
</dbReference>
<sequence>MTLLCVMVQAEDLKLIVYPKVTRFYLGERIHFDCAIDNSLLDWKITLKRNGSPAEWFTPWIVQFVPAESGDYQCEAQSRFTNVTKESNVISINVSAINPNVNLSADASVLAGRIVTLSCSVSPASSRWKYYWYKDTLDTPLRTTEEAELKISERGRYWCRGGRGSPVYLTHFSQPISIQTITPVSIGVVCVFVLLILLAFISLCWYKRTRERHQERNAESGLEDDAQNDTVDPHQQLYSSLLHGDENLYEALRSPDNNDNDAGETQDYNNVTDDTSS</sequence>
<keyword evidence="4" id="KW-1133">Transmembrane helix</keyword>
<evidence type="ECO:0000256" key="4">
    <source>
        <dbReference type="SAM" id="Phobius"/>
    </source>
</evidence>
<feature type="region of interest" description="Disordered" evidence="3">
    <location>
        <begin position="251"/>
        <end position="277"/>
    </location>
</feature>
<accession>A0AAW0P509</accession>
<gene>
    <name evidence="6" type="ORF">WMY93_014627</name>
</gene>
<dbReference type="InterPro" id="IPR007110">
    <property type="entry name" value="Ig-like_dom"/>
</dbReference>
<evidence type="ECO:0000313" key="6">
    <source>
        <dbReference type="EMBL" id="KAK7909943.1"/>
    </source>
</evidence>
<keyword evidence="1" id="KW-0732">Signal</keyword>
<feature type="domain" description="Ig-like" evidence="5">
    <location>
        <begin position="99"/>
        <end position="160"/>
    </location>
</feature>
<evidence type="ECO:0000313" key="7">
    <source>
        <dbReference type="Proteomes" id="UP001460270"/>
    </source>
</evidence>
<keyword evidence="4" id="KW-0472">Membrane</keyword>
<reference evidence="7" key="1">
    <citation type="submission" date="2024-04" db="EMBL/GenBank/DDBJ databases">
        <title>Salinicola lusitanus LLJ914,a marine bacterium isolated from the Okinawa Trough.</title>
        <authorList>
            <person name="Li J."/>
        </authorList>
    </citation>
    <scope>NUCLEOTIDE SEQUENCE [LARGE SCALE GENOMIC DNA]</scope>
</reference>
<dbReference type="InterPro" id="IPR036179">
    <property type="entry name" value="Ig-like_dom_sf"/>
</dbReference>
<evidence type="ECO:0000256" key="3">
    <source>
        <dbReference type="SAM" id="MobiDB-lite"/>
    </source>
</evidence>
<dbReference type="Proteomes" id="UP001460270">
    <property type="component" value="Unassembled WGS sequence"/>
</dbReference>
<dbReference type="EMBL" id="JBBPFD010000010">
    <property type="protein sequence ID" value="KAK7909943.1"/>
    <property type="molecule type" value="Genomic_DNA"/>
</dbReference>
<dbReference type="GO" id="GO:0009897">
    <property type="term" value="C:external side of plasma membrane"/>
    <property type="evidence" value="ECO:0007669"/>
    <property type="project" value="TreeGrafter"/>
</dbReference>
<name>A0AAW0P509_9GOBI</name>